<dbReference type="UniPathway" id="UPA00378"/>
<feature type="signal peptide" evidence="9">
    <location>
        <begin position="1"/>
        <end position="22"/>
    </location>
</feature>
<evidence type="ECO:0000256" key="1">
    <source>
        <dbReference type="ARBA" id="ARBA00001913"/>
    </source>
</evidence>
<dbReference type="Pfam" id="PF18403">
    <property type="entry name" value="Thioredoxin_15"/>
    <property type="match status" value="1"/>
</dbReference>
<evidence type="ECO:0000256" key="4">
    <source>
        <dbReference type="ARBA" id="ARBA00006351"/>
    </source>
</evidence>
<dbReference type="SUPFAM" id="SSF53448">
    <property type="entry name" value="Nucleotide-diphospho-sugar transferases"/>
    <property type="match status" value="1"/>
</dbReference>
<comment type="pathway">
    <text evidence="3">Protein modification; protein glycosylation.</text>
</comment>
<dbReference type="EMBL" id="KI913963">
    <property type="protein sequence ID" value="ETW01413.1"/>
    <property type="molecule type" value="Genomic_DNA"/>
</dbReference>
<dbReference type="InterPro" id="IPR040694">
    <property type="entry name" value="UGGT_TRXL_2"/>
</dbReference>
<feature type="domain" description="UDP-glucose:glycoprotein glucosyltransferase thioredoxin-like" evidence="13">
    <location>
        <begin position="747"/>
        <end position="941"/>
    </location>
</feature>
<sequence>MLAARMWMGLAALAASSRMADGRQVHVNLTTSYLASPLYPILETSEFLSQDDPALFFKYLSAVNMRHNAIKDKHDVNYTKVALEAAADVLPEDSSVSRLLPFVLQTRAHSPSIELFHQLAIESAFKGCPNETVSAWAIIYRSAGCADAVMCDVEDFDSSVLDAAAPALDDSERTCAASGQHDFYLPVDHVYPSTASVAANAPHVVVYGELTSPSFQAFHSKLLPLAVAGSIKYIVRHAPTNNTLPVLVHGYGVTLHVKNMEYKTFDDSKTSKSSSNGTSVDIDDDQDDFVVSVMMKKHDEVAQALRNYLEDFDDASAVDEFASDDVDDAKKKAPWQLTQLGYLAMQYIMASADPLKRLQLLSQNFPKYASSLVLTSKPVAAETIEAMGLVRNQVISQRLHNRIVVNGLPVDFNEYGFNAFDFLKSLSGELRLADTLAKLDPSGTIRGAVGSLSSAPADVRITLRGPVDGFAPLYLNSIETDEETEDWPTDMGILRAPTWNLIYLRKVMYELILVVDPTTKEGIEALNEVNFLRNRQAPIQFGVLWTSPQLLALSAEERAAYTPSVRDEDLATVFHVAKMFHAAKKHSKAARDKYLREVVSVNDLKVKEVLQMYSQAVGERFSNDAWLEDAKAILTDGDNDPVWAMTDLVAAKKLPINSHVFNGVVRNHVHVQEDIMSHFGRDQSLYQELVRGDKITDDADMLNELVGSEESYAVYCPWFDPRYQAPRTVPEFSWDEPAWKQVGSFHAAGTASKPKRQNVLLLANLDTATGAQSAYQALKRVPDYPDLGLTIVHTGASSNTLGHRVSYMLSQLGHTDSTTYMAVVLEVLRLMSKKPEADVLTHARLFLQLHLDAAPNDKILTKLNEWLTSTPSFSHPFSFKVDPHNHVIYVNGRPLDLAASPLSAEHFDVLVVHEASTRSKAVSKAYVAQFKHDNLSVEDAADKSLAFNLVMNAIDEYLKVRRVPSVLPEVNPLYSYETPTSQPSGLDVVAYLDPLSETAQRASGILRMLASVLHAKITLVLLPSPSYEEFPLKRFYRFLWGGSESSSVDFLRLPRKPVLTLNIEPPELWNVQMIQSDVDVDNIQDDASATFYIKDVLVYGQCVDRTIVHYPSLPNGLQLTLERSAGTVHSHKDTVVMKNLGYFQLQAAPGVWELGLAKGRHSKLYELVIQEDRATTVPVIVYDFLSSTLQLVVKKQHGQESVRLLDEDEPAHKTTGEAVEEKSYWRSLVQWGSDPPSSKRDARSGDTIHVFSLATGHLYERMLKLMMLSVMKRTKNPVTFWLLENFLSPDFKNSVGALQAEFGMDIRFITYKWPNWLRRQTEKQRIIWGYKILFLDVLFPLGVEKIIYVDADQVVRADLNELWTMDLQGRPYGYTPFCDSRNVGFQFWRTGYWKDHLRGKPYHISALYVVDLVKFKRMAAGDSLRAIYDQLSADPHSLSNLDQDLPNYAQHQIPIFSLPQEWLWCESWCSDESKRLAKTIDLCNNPKHKEPKLDMAKRVISGDLFPESWLELDAEVKAAEAAYAEGPHLDV</sequence>
<keyword evidence="6 9" id="KW-0732">Signal</keyword>
<keyword evidence="7" id="KW-0256">Endoplasmic reticulum</keyword>
<dbReference type="STRING" id="157072.A0A024U769"/>
<evidence type="ECO:0000256" key="7">
    <source>
        <dbReference type="ARBA" id="ARBA00022824"/>
    </source>
</evidence>
<dbReference type="CDD" id="cd06432">
    <property type="entry name" value="GT8_HUGT1_C_like"/>
    <property type="match status" value="1"/>
</dbReference>
<dbReference type="InterPro" id="IPR040692">
    <property type="entry name" value="UGGT_TRXL_3"/>
</dbReference>
<protein>
    <recommendedName>
        <fullName evidence="16">UDP-glucose:glycoprotein glucosyltransferase</fullName>
    </recommendedName>
</protein>
<dbReference type="Pfam" id="PF18404">
    <property type="entry name" value="Glyco_transf_24"/>
    <property type="match status" value="1"/>
</dbReference>
<dbReference type="InterPro" id="IPR029044">
    <property type="entry name" value="Nucleotide-diphossugar_trans"/>
</dbReference>
<dbReference type="VEuPathDB" id="FungiDB:H310_06945"/>
<keyword evidence="8" id="KW-0325">Glycoprotein</keyword>
<feature type="domain" description="UGGT thioredoxin-like" evidence="11">
    <location>
        <begin position="328"/>
        <end position="440"/>
    </location>
</feature>
<dbReference type="Pfam" id="PF06427">
    <property type="entry name" value="UDP-g_GGTase"/>
    <property type="match status" value="1"/>
</dbReference>
<evidence type="ECO:0000256" key="3">
    <source>
        <dbReference type="ARBA" id="ARBA00004922"/>
    </source>
</evidence>
<dbReference type="Pfam" id="PF18400">
    <property type="entry name" value="Thioredoxin_12"/>
    <property type="match status" value="1"/>
</dbReference>
<evidence type="ECO:0000256" key="2">
    <source>
        <dbReference type="ARBA" id="ARBA00004319"/>
    </source>
</evidence>
<dbReference type="GeneID" id="20083995"/>
<comment type="similarity">
    <text evidence="4">Belongs to the glycosyltransferase 8 family.</text>
</comment>
<comment type="cofactor">
    <cofactor evidence="1">
        <name>Ca(2+)</name>
        <dbReference type="ChEBI" id="CHEBI:29108"/>
    </cofactor>
</comment>
<dbReference type="InterPro" id="IPR009448">
    <property type="entry name" value="UDP-g_GGtrans"/>
</dbReference>
<dbReference type="GO" id="GO:0036503">
    <property type="term" value="P:ERAD pathway"/>
    <property type="evidence" value="ECO:0007669"/>
    <property type="project" value="TreeGrafter"/>
</dbReference>
<dbReference type="InterPro" id="IPR040525">
    <property type="entry name" value="UGGT_TRXL_4"/>
</dbReference>
<dbReference type="PANTHER" id="PTHR11226">
    <property type="entry name" value="UDP-GLUCOSE GLYCOPROTEIN:GLUCOSYLTRANSFERASE"/>
    <property type="match status" value="1"/>
</dbReference>
<feature type="domain" description="Glucosyltransferase 24 catalytic" evidence="14">
    <location>
        <begin position="1248"/>
        <end position="1517"/>
    </location>
</feature>
<feature type="domain" description="UGGT thioredoxin-like" evidence="10">
    <location>
        <begin position="41"/>
        <end position="242"/>
    </location>
</feature>
<dbReference type="GO" id="GO:0003980">
    <property type="term" value="F:UDP-glucose:glycoprotein glucosyltransferase activity"/>
    <property type="evidence" value="ECO:0007669"/>
    <property type="project" value="InterPro"/>
</dbReference>
<feature type="domain" description="UGGT thioredoxin-like" evidence="12">
    <location>
        <begin position="469"/>
        <end position="703"/>
    </location>
</feature>
<keyword evidence="5" id="KW-0808">Transferase</keyword>
<dbReference type="GO" id="GO:0018279">
    <property type="term" value="P:protein N-linked glycosylation via asparagine"/>
    <property type="evidence" value="ECO:0007669"/>
    <property type="project" value="TreeGrafter"/>
</dbReference>
<comment type="subcellular location">
    <subcellularLocation>
        <location evidence="2">Endoplasmic reticulum lumen</location>
    </subcellularLocation>
</comment>
<dbReference type="RefSeq" id="XP_008870411.1">
    <property type="nucleotide sequence ID" value="XM_008872189.1"/>
</dbReference>
<dbReference type="InterPro" id="IPR040693">
    <property type="entry name" value="UGGT_TRXL_1"/>
</dbReference>
<gene>
    <name evidence="15" type="ORF">H310_06945</name>
</gene>
<evidence type="ECO:0000259" key="13">
    <source>
        <dbReference type="Pfam" id="PF18403"/>
    </source>
</evidence>
<evidence type="ECO:0000313" key="15">
    <source>
        <dbReference type="EMBL" id="ETW01413.1"/>
    </source>
</evidence>
<evidence type="ECO:0008006" key="16">
    <source>
        <dbReference type="Google" id="ProtNLM"/>
    </source>
</evidence>
<organism evidence="15">
    <name type="scientific">Aphanomyces invadans</name>
    <dbReference type="NCBI Taxonomy" id="157072"/>
    <lineage>
        <taxon>Eukaryota</taxon>
        <taxon>Sar</taxon>
        <taxon>Stramenopiles</taxon>
        <taxon>Oomycota</taxon>
        <taxon>Saprolegniomycetes</taxon>
        <taxon>Saprolegniales</taxon>
        <taxon>Verrucalvaceae</taxon>
        <taxon>Aphanomyces</taxon>
    </lineage>
</organism>
<dbReference type="InterPro" id="IPR040497">
    <property type="entry name" value="Glyco_transf_24"/>
</dbReference>
<dbReference type="Pfam" id="PF18401">
    <property type="entry name" value="Thioredoxin_13"/>
    <property type="match status" value="1"/>
</dbReference>
<reference evidence="15" key="1">
    <citation type="submission" date="2013-12" db="EMBL/GenBank/DDBJ databases">
        <title>The Genome Sequence of Aphanomyces invadans NJM9701.</title>
        <authorList>
            <consortium name="The Broad Institute Genomics Platform"/>
            <person name="Russ C."/>
            <person name="Tyler B."/>
            <person name="van West P."/>
            <person name="Dieguez-Uribeondo J."/>
            <person name="Young S.K."/>
            <person name="Zeng Q."/>
            <person name="Gargeya S."/>
            <person name="Fitzgerald M."/>
            <person name="Abouelleil A."/>
            <person name="Alvarado L."/>
            <person name="Chapman S.B."/>
            <person name="Gainer-Dewar J."/>
            <person name="Goldberg J."/>
            <person name="Griggs A."/>
            <person name="Gujja S."/>
            <person name="Hansen M."/>
            <person name="Howarth C."/>
            <person name="Imamovic A."/>
            <person name="Ireland A."/>
            <person name="Larimer J."/>
            <person name="McCowan C."/>
            <person name="Murphy C."/>
            <person name="Pearson M."/>
            <person name="Poon T.W."/>
            <person name="Priest M."/>
            <person name="Roberts A."/>
            <person name="Saif S."/>
            <person name="Shea T."/>
            <person name="Sykes S."/>
            <person name="Wortman J."/>
            <person name="Nusbaum C."/>
            <person name="Birren B."/>
        </authorList>
    </citation>
    <scope>NUCLEOTIDE SEQUENCE [LARGE SCALE GENOMIC DNA]</scope>
    <source>
        <strain evidence="15">NJM9701</strain>
    </source>
</reference>
<name>A0A024U769_9STRA</name>
<dbReference type="PANTHER" id="PTHR11226:SF0">
    <property type="entry name" value="UDP-GLUCOSE:GLYCOPROTEIN GLUCOSYLTRANSFERASE"/>
    <property type="match status" value="1"/>
</dbReference>
<evidence type="ECO:0000259" key="11">
    <source>
        <dbReference type="Pfam" id="PF18401"/>
    </source>
</evidence>
<dbReference type="Pfam" id="PF18402">
    <property type="entry name" value="Thioredoxin_14"/>
    <property type="match status" value="1"/>
</dbReference>
<feature type="chain" id="PRO_5001538035" description="UDP-glucose:glycoprotein glucosyltransferase" evidence="9">
    <location>
        <begin position="23"/>
        <end position="1531"/>
    </location>
</feature>
<evidence type="ECO:0000259" key="12">
    <source>
        <dbReference type="Pfam" id="PF18402"/>
    </source>
</evidence>
<proteinExistence type="inferred from homology"/>
<dbReference type="GO" id="GO:0051082">
    <property type="term" value="F:unfolded protein binding"/>
    <property type="evidence" value="ECO:0007669"/>
    <property type="project" value="TreeGrafter"/>
</dbReference>
<accession>A0A024U769</accession>
<evidence type="ECO:0000256" key="6">
    <source>
        <dbReference type="ARBA" id="ARBA00022729"/>
    </source>
</evidence>
<dbReference type="OrthoDB" id="27683at2759"/>
<dbReference type="eggNOG" id="KOG1879">
    <property type="taxonomic scope" value="Eukaryota"/>
</dbReference>
<evidence type="ECO:0000256" key="5">
    <source>
        <dbReference type="ARBA" id="ARBA00022679"/>
    </source>
</evidence>
<dbReference type="GO" id="GO:0005788">
    <property type="term" value="C:endoplasmic reticulum lumen"/>
    <property type="evidence" value="ECO:0007669"/>
    <property type="project" value="UniProtKB-SubCell"/>
</dbReference>
<evidence type="ECO:0000256" key="9">
    <source>
        <dbReference type="SAM" id="SignalP"/>
    </source>
</evidence>
<dbReference type="Gene3D" id="3.90.550.10">
    <property type="entry name" value="Spore Coat Polysaccharide Biosynthesis Protein SpsA, Chain A"/>
    <property type="match status" value="1"/>
</dbReference>
<evidence type="ECO:0000259" key="10">
    <source>
        <dbReference type="Pfam" id="PF18400"/>
    </source>
</evidence>
<evidence type="ECO:0000259" key="14">
    <source>
        <dbReference type="Pfam" id="PF18404"/>
    </source>
</evidence>
<evidence type="ECO:0000256" key="8">
    <source>
        <dbReference type="ARBA" id="ARBA00023180"/>
    </source>
</evidence>